<dbReference type="Proteomes" id="UP001162992">
    <property type="component" value="Chromosome 13"/>
</dbReference>
<protein>
    <submittedName>
        <fullName evidence="1">Uncharacterized protein</fullName>
    </submittedName>
</protein>
<keyword evidence="2" id="KW-1185">Reference proteome</keyword>
<dbReference type="EMBL" id="CM055104">
    <property type="protein sequence ID" value="KAJ7533300.1"/>
    <property type="molecule type" value="Genomic_DNA"/>
</dbReference>
<name>A0ACC2BUD5_DIPCM</name>
<accession>A0ACC2BUD5</accession>
<organism evidence="1 2">
    <name type="scientific">Diphasiastrum complanatum</name>
    <name type="common">Issler's clubmoss</name>
    <name type="synonym">Lycopodium complanatum</name>
    <dbReference type="NCBI Taxonomy" id="34168"/>
    <lineage>
        <taxon>Eukaryota</taxon>
        <taxon>Viridiplantae</taxon>
        <taxon>Streptophyta</taxon>
        <taxon>Embryophyta</taxon>
        <taxon>Tracheophyta</taxon>
        <taxon>Lycopodiopsida</taxon>
        <taxon>Lycopodiales</taxon>
        <taxon>Lycopodiaceae</taxon>
        <taxon>Lycopodioideae</taxon>
        <taxon>Diphasiastrum</taxon>
    </lineage>
</organism>
<sequence>MKEILARYEKCSVDVQIEPISHHDVEYRGHQGEILEELDQYNQRIRHMLGEDLLALNLTEMEELEQQIGVALNRIRLRKDEVLLRQINDLSKKGSILMRENQMLHSMIAAENEMTGSMLDMETREPSSVENGDAESLSLQLDHQTSTNSNSDHLQTFLRLGPYQPDLPIETPGLK</sequence>
<gene>
    <name evidence="1" type="ORF">O6H91_13G041900</name>
</gene>
<evidence type="ECO:0000313" key="2">
    <source>
        <dbReference type="Proteomes" id="UP001162992"/>
    </source>
</evidence>
<reference evidence="2" key="1">
    <citation type="journal article" date="2024" name="Proc. Natl. Acad. Sci. U.S.A.">
        <title>Extraordinary preservation of gene collinearity over three hundred million years revealed in homosporous lycophytes.</title>
        <authorList>
            <person name="Li C."/>
            <person name="Wickell D."/>
            <person name="Kuo L.Y."/>
            <person name="Chen X."/>
            <person name="Nie B."/>
            <person name="Liao X."/>
            <person name="Peng D."/>
            <person name="Ji J."/>
            <person name="Jenkins J."/>
            <person name="Williams M."/>
            <person name="Shu S."/>
            <person name="Plott C."/>
            <person name="Barry K."/>
            <person name="Rajasekar S."/>
            <person name="Grimwood J."/>
            <person name="Han X."/>
            <person name="Sun S."/>
            <person name="Hou Z."/>
            <person name="He W."/>
            <person name="Dai G."/>
            <person name="Sun C."/>
            <person name="Schmutz J."/>
            <person name="Leebens-Mack J.H."/>
            <person name="Li F.W."/>
            <person name="Wang L."/>
        </authorList>
    </citation>
    <scope>NUCLEOTIDE SEQUENCE [LARGE SCALE GENOMIC DNA]</scope>
    <source>
        <strain evidence="2">cv. PW_Plant_1</strain>
    </source>
</reference>
<comment type="caution">
    <text evidence="1">The sequence shown here is derived from an EMBL/GenBank/DDBJ whole genome shotgun (WGS) entry which is preliminary data.</text>
</comment>
<proteinExistence type="predicted"/>
<evidence type="ECO:0000313" key="1">
    <source>
        <dbReference type="EMBL" id="KAJ7533300.1"/>
    </source>
</evidence>